<dbReference type="Gene3D" id="6.10.140.1610">
    <property type="match status" value="1"/>
</dbReference>
<dbReference type="GO" id="GO:0005634">
    <property type="term" value="C:nucleus"/>
    <property type="evidence" value="ECO:0007669"/>
    <property type="project" value="UniProtKB-SubCell"/>
</dbReference>
<gene>
    <name evidence="7" type="primary">LOC129326555</name>
</gene>
<dbReference type="InterPro" id="IPR053719">
    <property type="entry name" value="Lipogen_MT_Stabilize_sf"/>
</dbReference>
<organism evidence="6 7">
    <name type="scientific">Eublepharis macularius</name>
    <name type="common">Leopard gecko</name>
    <name type="synonym">Cyrtodactylus macularius</name>
    <dbReference type="NCBI Taxonomy" id="481883"/>
    <lineage>
        <taxon>Eukaryota</taxon>
        <taxon>Metazoa</taxon>
        <taxon>Chordata</taxon>
        <taxon>Craniata</taxon>
        <taxon>Vertebrata</taxon>
        <taxon>Euteleostomi</taxon>
        <taxon>Lepidosauria</taxon>
        <taxon>Squamata</taxon>
        <taxon>Bifurcata</taxon>
        <taxon>Gekkota</taxon>
        <taxon>Eublepharidae</taxon>
        <taxon>Eublepharinae</taxon>
        <taxon>Eublepharis</taxon>
    </lineage>
</organism>
<accession>A0AA97KVC8</accession>
<dbReference type="RefSeq" id="XP_054830747.1">
    <property type="nucleotide sequence ID" value="XM_054974772.1"/>
</dbReference>
<evidence type="ECO:0000256" key="4">
    <source>
        <dbReference type="ARBA" id="ARBA00022490"/>
    </source>
</evidence>
<dbReference type="PANTHER" id="PTHR14315">
    <property type="entry name" value="SPOT14 FAMILY MEMBER"/>
    <property type="match status" value="1"/>
</dbReference>
<proteinExistence type="inferred from homology"/>
<dbReference type="Pfam" id="PF07084">
    <property type="entry name" value="Spot_14"/>
    <property type="match status" value="1"/>
</dbReference>
<dbReference type="AlphaFoldDB" id="A0AA97KVC8"/>
<evidence type="ECO:0000256" key="5">
    <source>
        <dbReference type="ARBA" id="ARBA00023242"/>
    </source>
</evidence>
<dbReference type="Proteomes" id="UP001190640">
    <property type="component" value="Chromosome 3"/>
</dbReference>
<evidence type="ECO:0000256" key="1">
    <source>
        <dbReference type="ARBA" id="ARBA00004123"/>
    </source>
</evidence>
<evidence type="ECO:0000256" key="3">
    <source>
        <dbReference type="ARBA" id="ARBA00009488"/>
    </source>
</evidence>
<evidence type="ECO:0000313" key="7">
    <source>
        <dbReference type="RefSeq" id="XP_054830747.1"/>
    </source>
</evidence>
<protein>
    <submittedName>
        <fullName evidence="7">Thyroid hormone-inducible hepatic protein-like</fullName>
    </submittedName>
</protein>
<dbReference type="GO" id="GO:0005829">
    <property type="term" value="C:cytosol"/>
    <property type="evidence" value="ECO:0007669"/>
    <property type="project" value="TreeGrafter"/>
</dbReference>
<evidence type="ECO:0000256" key="2">
    <source>
        <dbReference type="ARBA" id="ARBA00004496"/>
    </source>
</evidence>
<dbReference type="GeneID" id="129326555"/>
<comment type="subcellular location">
    <subcellularLocation>
        <location evidence="2">Cytoplasm</location>
    </subcellularLocation>
    <subcellularLocation>
        <location evidence="1">Nucleus</location>
    </subcellularLocation>
</comment>
<dbReference type="GO" id="GO:0046890">
    <property type="term" value="P:regulation of lipid biosynthetic process"/>
    <property type="evidence" value="ECO:0007669"/>
    <property type="project" value="TreeGrafter"/>
</dbReference>
<evidence type="ECO:0000313" key="6">
    <source>
        <dbReference type="Proteomes" id="UP001190640"/>
    </source>
</evidence>
<keyword evidence="4" id="KW-0963">Cytoplasm</keyword>
<dbReference type="InterPro" id="IPR009786">
    <property type="entry name" value="Spot_14"/>
</dbReference>
<comment type="similarity">
    <text evidence="3">Belongs to the SPOT14 family.</text>
</comment>
<sequence length="130" mass="15070">MEEYFSTIRKMEQTVMFPSLLQGVTLEEQDEAVKTDSVDKDLYHYFTLLKSIKMVVESGLVPLNDQNPSITATLKEEESQEKINVEGLFYYHVSGLYHVLTKLTRKANAVISKYDEIIAQINQNRTVVYW</sequence>
<reference evidence="7" key="1">
    <citation type="submission" date="2025-08" db="UniProtKB">
        <authorList>
            <consortium name="RefSeq"/>
        </authorList>
    </citation>
    <scope>IDENTIFICATION</scope>
    <source>
        <tissue evidence="7">Blood</tissue>
    </source>
</reference>
<dbReference type="PANTHER" id="PTHR14315:SF18">
    <property type="entry name" value="THYROID HORMONE-INDUCIBLE HEPATIC PROTEIN"/>
    <property type="match status" value="1"/>
</dbReference>
<dbReference type="KEGG" id="emc:129326555"/>
<keyword evidence="6" id="KW-1185">Reference proteome</keyword>
<name>A0AA97KVC8_EUBMA</name>
<keyword evidence="5" id="KW-0539">Nucleus</keyword>